<gene>
    <name evidence="1" type="ORF">GPM918_LOCUS29430</name>
    <name evidence="2" type="ORF">SRO942_LOCUS30008</name>
</gene>
<organism evidence="1 3">
    <name type="scientific">Didymodactylos carnosus</name>
    <dbReference type="NCBI Taxonomy" id="1234261"/>
    <lineage>
        <taxon>Eukaryota</taxon>
        <taxon>Metazoa</taxon>
        <taxon>Spiralia</taxon>
        <taxon>Gnathifera</taxon>
        <taxon>Rotifera</taxon>
        <taxon>Eurotatoria</taxon>
        <taxon>Bdelloidea</taxon>
        <taxon>Philodinida</taxon>
        <taxon>Philodinidae</taxon>
        <taxon>Didymodactylos</taxon>
    </lineage>
</organism>
<evidence type="ECO:0000313" key="2">
    <source>
        <dbReference type="EMBL" id="CAF4165079.1"/>
    </source>
</evidence>
<proteinExistence type="predicted"/>
<comment type="caution">
    <text evidence="1">The sequence shown here is derived from an EMBL/GenBank/DDBJ whole genome shotgun (WGS) entry which is preliminary data.</text>
</comment>
<keyword evidence="3" id="KW-1185">Reference proteome</keyword>
<protein>
    <submittedName>
        <fullName evidence="1">Uncharacterized protein</fullName>
    </submittedName>
</protein>
<dbReference type="AlphaFoldDB" id="A0A815F1U8"/>
<reference evidence="1" key="1">
    <citation type="submission" date="2021-02" db="EMBL/GenBank/DDBJ databases">
        <authorList>
            <person name="Nowell W R."/>
        </authorList>
    </citation>
    <scope>NUCLEOTIDE SEQUENCE</scope>
</reference>
<evidence type="ECO:0000313" key="1">
    <source>
        <dbReference type="EMBL" id="CAF1320087.1"/>
    </source>
</evidence>
<accession>A0A815F1U8</accession>
<sequence>MNNTILNCDDESARPTFDIIIKNLDKIKDDFHLDEIVLHNDDGYFDHEHDDDDYKDETIRSLPSSDLNPFQKFVIEKLTNIENAVNHIDHKVNLLYERESIQRIKLILKKALLMNFGDNECNIPQMRLFNSSSSTDMLEFFKFVSYHLIKTYSALWKGYDMIGLSLAPKTLEFNLLGFAFCTKQHQHHKFNSITSPLHNRAAPIRCSSIRYVINNFFNEKYNPSHVIVFESTTSPIDFNASLLPMSSNNNTNNKQTRKEIIKMQNLIKKLFQLERQIFFLSYYYNINFNQIICGLNLFHLYHNSDIDSSDLLERIFESAIKDCLPLLYRLYGIHQLFITW</sequence>
<dbReference type="EMBL" id="CAJNOQ010013360">
    <property type="protein sequence ID" value="CAF1320087.1"/>
    <property type="molecule type" value="Genomic_DNA"/>
</dbReference>
<dbReference type="Proteomes" id="UP000681722">
    <property type="component" value="Unassembled WGS sequence"/>
</dbReference>
<name>A0A815F1U8_9BILA</name>
<evidence type="ECO:0000313" key="3">
    <source>
        <dbReference type="Proteomes" id="UP000663829"/>
    </source>
</evidence>
<dbReference type="EMBL" id="CAJOBC010047180">
    <property type="protein sequence ID" value="CAF4165079.1"/>
    <property type="molecule type" value="Genomic_DNA"/>
</dbReference>
<dbReference type="Proteomes" id="UP000663829">
    <property type="component" value="Unassembled WGS sequence"/>
</dbReference>